<dbReference type="Proteomes" id="UP001404845">
    <property type="component" value="Unassembled WGS sequence"/>
</dbReference>
<evidence type="ECO:0000313" key="1">
    <source>
        <dbReference type="EMBL" id="MEN3231970.1"/>
    </source>
</evidence>
<proteinExistence type="predicted"/>
<name>A0ABU9ZMU1_9HYPH</name>
<organism evidence="1 2">
    <name type="scientific">Methylorubrum rhodesianum</name>
    <dbReference type="NCBI Taxonomy" id="29427"/>
    <lineage>
        <taxon>Bacteria</taxon>
        <taxon>Pseudomonadati</taxon>
        <taxon>Pseudomonadota</taxon>
        <taxon>Alphaproteobacteria</taxon>
        <taxon>Hyphomicrobiales</taxon>
        <taxon>Methylobacteriaceae</taxon>
        <taxon>Methylorubrum</taxon>
    </lineage>
</organism>
<gene>
    <name evidence="1" type="ORF">PUR21_30905</name>
</gene>
<protein>
    <recommendedName>
        <fullName evidence="3">Transposase</fullName>
    </recommendedName>
</protein>
<comment type="caution">
    <text evidence="1">The sequence shown here is derived from an EMBL/GenBank/DDBJ whole genome shotgun (WGS) entry which is preliminary data.</text>
</comment>
<accession>A0ABU9ZMU1</accession>
<keyword evidence="2" id="KW-1185">Reference proteome</keyword>
<dbReference type="RefSeq" id="WP_192282309.1">
    <property type="nucleotide sequence ID" value="NZ_JACWCW010000138.1"/>
</dbReference>
<dbReference type="EMBL" id="JAQYXL010000005">
    <property type="protein sequence ID" value="MEN3231970.1"/>
    <property type="molecule type" value="Genomic_DNA"/>
</dbReference>
<evidence type="ECO:0008006" key="3">
    <source>
        <dbReference type="Google" id="ProtNLM"/>
    </source>
</evidence>
<reference evidence="1 2" key="1">
    <citation type="journal article" date="2023" name="PLoS ONE">
        <title>Complete genome assembly of Hawai'i environmental nontuberculous mycobacteria reveals unexpected co-isolation with methylobacteria.</title>
        <authorList>
            <person name="Hendrix J."/>
            <person name="Epperson L.E."/>
            <person name="Tong E.I."/>
            <person name="Chan Y.L."/>
            <person name="Hasan N.A."/>
            <person name="Dawrs S.N."/>
            <person name="Norton G.J."/>
            <person name="Virdi R."/>
            <person name="Crooks J.L."/>
            <person name="Chan E.D."/>
            <person name="Honda J.R."/>
            <person name="Strong M."/>
        </authorList>
    </citation>
    <scope>NUCLEOTIDE SEQUENCE [LARGE SCALE GENOMIC DNA]</scope>
    <source>
        <strain evidence="1 2">NJH_HI01</strain>
    </source>
</reference>
<evidence type="ECO:0000313" key="2">
    <source>
        <dbReference type="Proteomes" id="UP001404845"/>
    </source>
</evidence>
<sequence length="222" mass="25357">MTDSLRGKRQGLRDAALQWLMSLDWSGAPEPLAGKFRAIQPLPAATSRLVDLAAEWSHHSEWHPEAYSQFEKWRREDKRLRLWERNQRDKIIRRRNDQYRQFARDIVEDASSITINVLDLSALSRVDKPSGGENPLPAAARHYRTVAAISILRKFVIERAQKVGTNIIFSDAAKDRVCHSCQKPVNYAASPFTHQYVCETCGASFDKDLNSCRSMLMRVGTT</sequence>